<gene>
    <name evidence="5" type="primary">LOC115223505</name>
</gene>
<dbReference type="Pfam" id="PF19311">
    <property type="entry name" value="KELAA"/>
    <property type="match status" value="1"/>
</dbReference>
<dbReference type="InterPro" id="IPR045669">
    <property type="entry name" value="FHIP_C"/>
</dbReference>
<name>A0A7E6FL80_9MOLL</name>
<evidence type="ECO:0000256" key="2">
    <source>
        <dbReference type="SAM" id="MobiDB-lite"/>
    </source>
</evidence>
<dbReference type="RefSeq" id="XP_036367617.1">
    <property type="nucleotide sequence ID" value="XM_036511724.1"/>
</dbReference>
<feature type="region of interest" description="Disordered" evidence="2">
    <location>
        <begin position="553"/>
        <end position="635"/>
    </location>
</feature>
<feature type="compositionally biased region" description="Low complexity" evidence="2">
    <location>
        <begin position="571"/>
        <end position="583"/>
    </location>
</feature>
<dbReference type="InterPro" id="IPR019384">
    <property type="entry name" value="FHIP"/>
</dbReference>
<keyword evidence="4" id="KW-1185">Reference proteome</keyword>
<feature type="compositionally biased region" description="Low complexity" evidence="2">
    <location>
        <begin position="614"/>
        <end position="632"/>
    </location>
</feature>
<accession>A0A7E6FL80</accession>
<organism evidence="4 5">
    <name type="scientific">Octopus sinensis</name>
    <name type="common">East Asian common octopus</name>
    <dbReference type="NCBI Taxonomy" id="2607531"/>
    <lineage>
        <taxon>Eukaryota</taxon>
        <taxon>Metazoa</taxon>
        <taxon>Spiralia</taxon>
        <taxon>Lophotrochozoa</taxon>
        <taxon>Mollusca</taxon>
        <taxon>Cephalopoda</taxon>
        <taxon>Coleoidea</taxon>
        <taxon>Octopodiformes</taxon>
        <taxon>Octopoda</taxon>
        <taxon>Incirrata</taxon>
        <taxon>Octopodidae</taxon>
        <taxon>Octopus</taxon>
    </lineage>
</organism>
<feature type="region of interest" description="Disordered" evidence="2">
    <location>
        <begin position="521"/>
        <end position="540"/>
    </location>
</feature>
<proteinExistence type="inferred from homology"/>
<dbReference type="Pfam" id="PF10257">
    <property type="entry name" value="RAI16-like"/>
    <property type="match status" value="1"/>
</dbReference>
<dbReference type="AlphaFoldDB" id="A0A7E6FL80"/>
<evidence type="ECO:0000313" key="4">
    <source>
        <dbReference type="Proteomes" id="UP000515154"/>
    </source>
</evidence>
<dbReference type="InterPro" id="IPR045668">
    <property type="entry name" value="FHIP_KELAA_motif"/>
</dbReference>
<evidence type="ECO:0000259" key="3">
    <source>
        <dbReference type="Pfam" id="PF19314"/>
    </source>
</evidence>
<dbReference type="Proteomes" id="UP000515154">
    <property type="component" value="Linkage group LG2"/>
</dbReference>
<evidence type="ECO:0000256" key="1">
    <source>
        <dbReference type="ARBA" id="ARBA00024336"/>
    </source>
</evidence>
<sequence>MSWVMHKLQRRLWQHSKQIEIAPNLTLQEEFIHHWKAITNYFIENKASPDLRSVILSHYHAVAHPFRMNSHSPPVAHSERSFVANRDERLPADQTNLPSHLEQMLSILQQEEQTCESGSTGPCMEYMLHHKLLETLYTLGKNDSPPGMKQVVLSFFTRLLTRIKQPLLPHINVHRAVQRLIKICGEIKSGPSENEEIQFLCTLCAKIKSDPYLVNFFLEVPKNSEGPKYAQLSPLSQMGPKSSKRSLEYSIVNSLLAMCSSEDGRVAVKACEGLMLCSSLPEKSAVTCLIENTDFCTNLTNRLIKLYQRLPSTVNPDDLDAVYAKWGLDGISEIENQQTFPGKRNVVSFLSWLDYCDQLITIANPTVARAFAKFIYNNFLVAFIEPAIMQTSESGVVAATAYLRRCLKTVVSSILLSEFVRFILGDEKKPEKSQESSCKMKMRLIERCNHLSEEISLISLKLFDTLLQKNCSFIVYNLVLRNLEGGKHIQSGVSCHYSLQSKCPASLADTVFSDSITIETMSESDDSKSKDLTQSPPSSVEMERLAEAIDVQTLSSDDSSHVSPLHSVSKDGQQQDSPQPDDQTVSLQSNSDTEKNHTDSATDNVSEDETSKSQQQQQQEQQQPQPQPQQQQAVSEINDSDNLFLSQDNKVPEMTIKYYRSEVHKVINSFLCLLPEDIKSALPEADSGYDMYLRDAHKQFKSYENMCQDWKWPTQMDCSTESDHGFYEGAFLQMLFSKLSQMLHQSYAVNLQVTSVISRLCLFPQPVLHDFFLDPALPVTKDIKLLYSVLQKVVSDIKSRKKSKANFSQMLQTTRKLLINEHKTIDSMRHESVPPIFCMDTETFNEMSAVIVLEEFCKELSAIAFVKQYAVITRLSL</sequence>
<evidence type="ECO:0000313" key="5">
    <source>
        <dbReference type="RefSeq" id="XP_036367617.1"/>
    </source>
</evidence>
<feature type="domain" description="FHF complex subunit HOOK-interacting protein C-terminal" evidence="3">
    <location>
        <begin position="728"/>
        <end position="820"/>
    </location>
</feature>
<reference evidence="5" key="1">
    <citation type="submission" date="2025-08" db="UniProtKB">
        <authorList>
            <consortium name="RefSeq"/>
        </authorList>
    </citation>
    <scope>IDENTIFICATION</scope>
</reference>
<dbReference type="PANTHER" id="PTHR21705">
    <property type="entry name" value="RAI16 PROTEIN-RELATED"/>
    <property type="match status" value="1"/>
</dbReference>
<dbReference type="PANTHER" id="PTHR21705:SF12">
    <property type="entry name" value="FHF COMPLEX SUBUNIT HOOK-INTERACTING PROTEIN C-TERMINAL DOMAIN-CONTAINING PROTEIN"/>
    <property type="match status" value="1"/>
</dbReference>
<protein>
    <submittedName>
        <fullName evidence="5">Protein FAM160B1 isoform X1</fullName>
    </submittedName>
</protein>
<dbReference type="Pfam" id="PF19314">
    <property type="entry name" value="DUF5917"/>
    <property type="match status" value="1"/>
</dbReference>
<comment type="similarity">
    <text evidence="1">Belongs to the FHIP family.</text>
</comment>